<reference evidence="2" key="1">
    <citation type="submission" date="2022-10" db="EMBL/GenBank/DDBJ databases">
        <authorList>
            <person name="Chen Y."/>
            <person name="Dougan E. K."/>
            <person name="Chan C."/>
            <person name="Rhodes N."/>
            <person name="Thang M."/>
        </authorList>
    </citation>
    <scope>NUCLEOTIDE SEQUENCE</scope>
</reference>
<gene>
    <name evidence="2" type="ORF">C1SCF055_LOCUS19698</name>
</gene>
<dbReference type="EMBL" id="CAMXCT020001774">
    <property type="protein sequence ID" value="CAL1146280.1"/>
    <property type="molecule type" value="Genomic_DNA"/>
</dbReference>
<comment type="caution">
    <text evidence="2">The sequence shown here is derived from an EMBL/GenBank/DDBJ whole genome shotgun (WGS) entry which is preliminary data.</text>
</comment>
<reference evidence="3 4" key="2">
    <citation type="submission" date="2024-05" db="EMBL/GenBank/DDBJ databases">
        <authorList>
            <person name="Chen Y."/>
            <person name="Shah S."/>
            <person name="Dougan E. K."/>
            <person name="Thang M."/>
            <person name="Chan C."/>
        </authorList>
    </citation>
    <scope>NUCLEOTIDE SEQUENCE [LARGE SCALE GENOMIC DNA]</scope>
</reference>
<evidence type="ECO:0000256" key="1">
    <source>
        <dbReference type="SAM" id="MobiDB-lite"/>
    </source>
</evidence>
<accession>A0A9P1CK16</accession>
<evidence type="ECO:0000313" key="3">
    <source>
        <dbReference type="EMBL" id="CAL4780217.1"/>
    </source>
</evidence>
<sequence length="115" mass="13142">MVDASPITKSMTKRRKLKTKKMEMISVPGMGNAAGTAEQNFLSLRRAHQITQLPQRRCEIWKCQRRAVLLESATSTESKEVFSQLCEYDEPVAGPRGQERRRQAGFRGQRFGEQN</sequence>
<dbReference type="EMBL" id="CAMXCT030001774">
    <property type="protein sequence ID" value="CAL4780217.1"/>
    <property type="molecule type" value="Genomic_DNA"/>
</dbReference>
<feature type="compositionally biased region" description="Low complexity" evidence="1">
    <location>
        <begin position="105"/>
        <end position="115"/>
    </location>
</feature>
<dbReference type="EMBL" id="CAMXCT010001774">
    <property type="protein sequence ID" value="CAI3992905.1"/>
    <property type="molecule type" value="Genomic_DNA"/>
</dbReference>
<dbReference type="Proteomes" id="UP001152797">
    <property type="component" value="Unassembled WGS sequence"/>
</dbReference>
<protein>
    <submittedName>
        <fullName evidence="3">Alpha-amylase</fullName>
    </submittedName>
</protein>
<dbReference type="AlphaFoldDB" id="A0A9P1CK16"/>
<feature type="region of interest" description="Disordered" evidence="1">
    <location>
        <begin position="91"/>
        <end position="115"/>
    </location>
</feature>
<organism evidence="2">
    <name type="scientific">Cladocopium goreaui</name>
    <dbReference type="NCBI Taxonomy" id="2562237"/>
    <lineage>
        <taxon>Eukaryota</taxon>
        <taxon>Sar</taxon>
        <taxon>Alveolata</taxon>
        <taxon>Dinophyceae</taxon>
        <taxon>Suessiales</taxon>
        <taxon>Symbiodiniaceae</taxon>
        <taxon>Cladocopium</taxon>
    </lineage>
</organism>
<evidence type="ECO:0000313" key="4">
    <source>
        <dbReference type="Proteomes" id="UP001152797"/>
    </source>
</evidence>
<proteinExistence type="predicted"/>
<evidence type="ECO:0000313" key="2">
    <source>
        <dbReference type="EMBL" id="CAI3992905.1"/>
    </source>
</evidence>
<name>A0A9P1CK16_9DINO</name>
<keyword evidence="4" id="KW-1185">Reference proteome</keyword>